<keyword evidence="1" id="KW-1133">Transmembrane helix</keyword>
<dbReference type="InterPro" id="IPR026058">
    <property type="entry name" value="LIPIN"/>
</dbReference>
<keyword evidence="1" id="KW-0472">Membrane</keyword>
<gene>
    <name evidence="3" type="ORF">V8G54_036295</name>
</gene>
<proteinExistence type="predicted"/>
<organism evidence="3 4">
    <name type="scientific">Vigna mungo</name>
    <name type="common">Black gram</name>
    <name type="synonym">Phaseolus mungo</name>
    <dbReference type="NCBI Taxonomy" id="3915"/>
    <lineage>
        <taxon>Eukaryota</taxon>
        <taxon>Viridiplantae</taxon>
        <taxon>Streptophyta</taxon>
        <taxon>Embryophyta</taxon>
        <taxon>Tracheophyta</taxon>
        <taxon>Spermatophyta</taxon>
        <taxon>Magnoliopsida</taxon>
        <taxon>eudicotyledons</taxon>
        <taxon>Gunneridae</taxon>
        <taxon>Pentapetalae</taxon>
        <taxon>rosids</taxon>
        <taxon>fabids</taxon>
        <taxon>Fabales</taxon>
        <taxon>Fabaceae</taxon>
        <taxon>Papilionoideae</taxon>
        <taxon>50 kb inversion clade</taxon>
        <taxon>NPAAA clade</taxon>
        <taxon>indigoferoid/millettioid clade</taxon>
        <taxon>Phaseoleae</taxon>
        <taxon>Vigna</taxon>
    </lineage>
</organism>
<sequence>MIRGGLIGEDANIRFGKFQGVLKLREKVVDISVNGVPADFQMHLDHKAYFLREVVAQEEDNLVFPPSSDNDKDEYSRRSKSCDYDAEGSAKVFDFGILGLCSSLQIGGLKLGFLRLQIVLAIWGFGVREAYLLFSNALAFIRRREMKAISQATVSAFTILHRQDRHREQPCHLYSRAKRATTQSLFFAPQAASSKPPPRVLPSSRKAISNEQLHLCHDT</sequence>
<evidence type="ECO:0000313" key="3">
    <source>
        <dbReference type="EMBL" id="WVY90781.1"/>
    </source>
</evidence>
<dbReference type="GO" id="GO:0008195">
    <property type="term" value="F:phosphatidate phosphatase activity"/>
    <property type="evidence" value="ECO:0007669"/>
    <property type="project" value="TreeGrafter"/>
</dbReference>
<evidence type="ECO:0000256" key="1">
    <source>
        <dbReference type="SAM" id="Phobius"/>
    </source>
</evidence>
<dbReference type="PANTHER" id="PTHR12181:SF12">
    <property type="entry name" value="PHOSPHATIDATE PHOSPHATASE"/>
    <property type="match status" value="1"/>
</dbReference>
<evidence type="ECO:0000259" key="2">
    <source>
        <dbReference type="Pfam" id="PF04571"/>
    </source>
</evidence>
<protein>
    <recommendedName>
        <fullName evidence="2">Lipin N-terminal domain-containing protein</fullName>
    </recommendedName>
</protein>
<dbReference type="Proteomes" id="UP001374535">
    <property type="component" value="Chromosome 11"/>
</dbReference>
<dbReference type="EMBL" id="CP144690">
    <property type="protein sequence ID" value="WVY90781.1"/>
    <property type="molecule type" value="Genomic_DNA"/>
</dbReference>
<dbReference type="Pfam" id="PF04571">
    <property type="entry name" value="Lipin_N"/>
    <property type="match status" value="1"/>
</dbReference>
<dbReference type="InterPro" id="IPR007651">
    <property type="entry name" value="Lipin_N"/>
</dbReference>
<dbReference type="AlphaFoldDB" id="A0AAQ3MGH1"/>
<name>A0AAQ3MGH1_VIGMU</name>
<dbReference type="PANTHER" id="PTHR12181">
    <property type="entry name" value="LIPIN"/>
    <property type="match status" value="1"/>
</dbReference>
<feature type="domain" description="Lipin N-terminal" evidence="2">
    <location>
        <begin position="12"/>
        <end position="59"/>
    </location>
</feature>
<accession>A0AAQ3MGH1</accession>
<reference evidence="3 4" key="1">
    <citation type="journal article" date="2023" name="Life. Sci Alliance">
        <title>Evolutionary insights into 3D genome organization and epigenetic landscape of Vigna mungo.</title>
        <authorList>
            <person name="Junaid A."/>
            <person name="Singh B."/>
            <person name="Bhatia S."/>
        </authorList>
    </citation>
    <scope>NUCLEOTIDE SEQUENCE [LARGE SCALE GENOMIC DNA]</scope>
    <source>
        <strain evidence="3">Urdbean</strain>
    </source>
</reference>
<feature type="transmembrane region" description="Helical" evidence="1">
    <location>
        <begin position="118"/>
        <end position="141"/>
    </location>
</feature>
<keyword evidence="1" id="KW-0812">Transmembrane</keyword>
<evidence type="ECO:0000313" key="4">
    <source>
        <dbReference type="Proteomes" id="UP001374535"/>
    </source>
</evidence>
<keyword evidence="4" id="KW-1185">Reference proteome</keyword>